<protein>
    <recommendedName>
        <fullName evidence="4">Clip domain-containing protein</fullName>
    </recommendedName>
</protein>
<keyword evidence="1 3" id="KW-0732">Signal</keyword>
<evidence type="ECO:0000256" key="2">
    <source>
        <dbReference type="ARBA" id="ARBA00023157"/>
    </source>
</evidence>
<feature type="signal peptide" evidence="3">
    <location>
        <begin position="1"/>
        <end position="23"/>
    </location>
</feature>
<dbReference type="Proteomes" id="UP000801492">
    <property type="component" value="Unassembled WGS sequence"/>
</dbReference>
<dbReference type="EMBL" id="VTPC01007328">
    <property type="protein sequence ID" value="KAF2894120.1"/>
    <property type="molecule type" value="Genomic_DNA"/>
</dbReference>
<sequence>MGSFLTMFIICYLVIISLTISRGEYYLGDKCTLLQSKGDGECVLFSQCQSAIRDKQDGKRPQICGFEGIQPIVCCPKDNNEKQVYSKSKQ</sequence>
<dbReference type="AlphaFoldDB" id="A0A8K0G751"/>
<proteinExistence type="predicted"/>
<dbReference type="SMART" id="SM00680">
    <property type="entry name" value="CLIP"/>
    <property type="match status" value="1"/>
</dbReference>
<organism evidence="5 6">
    <name type="scientific">Ignelater luminosus</name>
    <name type="common">Cucubano</name>
    <name type="synonym">Pyrophorus luminosus</name>
    <dbReference type="NCBI Taxonomy" id="2038154"/>
    <lineage>
        <taxon>Eukaryota</taxon>
        <taxon>Metazoa</taxon>
        <taxon>Ecdysozoa</taxon>
        <taxon>Arthropoda</taxon>
        <taxon>Hexapoda</taxon>
        <taxon>Insecta</taxon>
        <taxon>Pterygota</taxon>
        <taxon>Neoptera</taxon>
        <taxon>Endopterygota</taxon>
        <taxon>Coleoptera</taxon>
        <taxon>Polyphaga</taxon>
        <taxon>Elateriformia</taxon>
        <taxon>Elateroidea</taxon>
        <taxon>Elateridae</taxon>
        <taxon>Agrypninae</taxon>
        <taxon>Pyrophorini</taxon>
        <taxon>Ignelater</taxon>
    </lineage>
</organism>
<evidence type="ECO:0000259" key="4">
    <source>
        <dbReference type="SMART" id="SM00680"/>
    </source>
</evidence>
<dbReference type="OrthoDB" id="7701248at2759"/>
<comment type="caution">
    <text evidence="5">The sequence shown here is derived from an EMBL/GenBank/DDBJ whole genome shotgun (WGS) entry which is preliminary data.</text>
</comment>
<keyword evidence="6" id="KW-1185">Reference proteome</keyword>
<evidence type="ECO:0000313" key="5">
    <source>
        <dbReference type="EMBL" id="KAF2894120.1"/>
    </source>
</evidence>
<name>A0A8K0G751_IGNLU</name>
<feature type="chain" id="PRO_5035461532" description="Clip domain-containing protein" evidence="3">
    <location>
        <begin position="24"/>
        <end position="90"/>
    </location>
</feature>
<evidence type="ECO:0000256" key="3">
    <source>
        <dbReference type="SAM" id="SignalP"/>
    </source>
</evidence>
<feature type="non-terminal residue" evidence="5">
    <location>
        <position position="90"/>
    </location>
</feature>
<accession>A0A8K0G751</accession>
<evidence type="ECO:0000256" key="1">
    <source>
        <dbReference type="ARBA" id="ARBA00022729"/>
    </source>
</evidence>
<gene>
    <name evidence="5" type="ORF">ILUMI_12054</name>
</gene>
<dbReference type="InterPro" id="IPR022700">
    <property type="entry name" value="CLIP"/>
</dbReference>
<feature type="domain" description="Clip" evidence="4">
    <location>
        <begin position="31"/>
        <end position="76"/>
    </location>
</feature>
<keyword evidence="2" id="KW-1015">Disulfide bond</keyword>
<reference evidence="5" key="1">
    <citation type="submission" date="2019-08" db="EMBL/GenBank/DDBJ databases">
        <title>The genome of the North American firefly Photinus pyralis.</title>
        <authorList>
            <consortium name="Photinus pyralis genome working group"/>
            <person name="Fallon T.R."/>
            <person name="Sander Lower S.E."/>
            <person name="Weng J.-K."/>
        </authorList>
    </citation>
    <scope>NUCLEOTIDE SEQUENCE</scope>
    <source>
        <strain evidence="5">TRF0915ILg1</strain>
        <tissue evidence="5">Whole body</tissue>
    </source>
</reference>
<evidence type="ECO:0000313" key="6">
    <source>
        <dbReference type="Proteomes" id="UP000801492"/>
    </source>
</evidence>